<keyword evidence="1" id="KW-0802">TPR repeat</keyword>
<dbReference type="GO" id="GO:0045892">
    <property type="term" value="P:negative regulation of DNA-templated transcription"/>
    <property type="evidence" value="ECO:0007669"/>
    <property type="project" value="InterPro"/>
</dbReference>
<feature type="repeat" description="TPR" evidence="1">
    <location>
        <begin position="88"/>
        <end position="121"/>
    </location>
</feature>
<dbReference type="InterPro" id="IPR044650">
    <property type="entry name" value="SRFR1-like"/>
</dbReference>
<dbReference type="InterPro" id="IPR011990">
    <property type="entry name" value="TPR-like_helical_dom_sf"/>
</dbReference>
<dbReference type="EMBL" id="FNZX01000006">
    <property type="protein sequence ID" value="SEK53392.1"/>
    <property type="molecule type" value="Genomic_DNA"/>
</dbReference>
<dbReference type="Proteomes" id="UP000182321">
    <property type="component" value="Unassembled WGS sequence"/>
</dbReference>
<dbReference type="AlphaFoldDB" id="A0A1H7HUX6"/>
<evidence type="ECO:0000256" key="1">
    <source>
        <dbReference type="PROSITE-ProRule" id="PRU00339"/>
    </source>
</evidence>
<gene>
    <name evidence="2" type="ORF">SAMN02910377_01121</name>
</gene>
<reference evidence="3" key="1">
    <citation type="submission" date="2016-10" db="EMBL/GenBank/DDBJ databases">
        <authorList>
            <person name="Varghese N."/>
        </authorList>
    </citation>
    <scope>NUCLEOTIDE SEQUENCE [LARGE SCALE GENOMIC DNA]</scope>
    <source>
        <strain evidence="3">ACV-9</strain>
    </source>
</reference>
<proteinExistence type="predicted"/>
<sequence length="304" mass="33880">MTASLAGCSKYSQSEIDLRDQGIEQMDAGNYEEAITLFDQALAKSIGKVTDLEIDINYYKAAAQFSAGSFDDAVKTYTYLIKYDGDNYEAYFLRGSIYATEGEIGEAITDYDAAVAIDEKNYLLYIQIYENLNSLGYTDQGLVYLNNALDVSDKSANAKYYKGRIYYMLGQTADAQEYLQAAVDKDIIEAKLYLAKLYQDSGDYDSAQTLLEEYAASDEVTSSALAALGDIEMTNGNYENALGYYQAGLSLDSIDNMSELMKGQVAALEKLERYSEAKDVLTQYLESYPNDEEASKELIFLETR</sequence>
<dbReference type="Gene3D" id="1.25.40.10">
    <property type="entry name" value="Tetratricopeptide repeat domain"/>
    <property type="match status" value="2"/>
</dbReference>
<dbReference type="SMART" id="SM00028">
    <property type="entry name" value="TPR"/>
    <property type="match status" value="6"/>
</dbReference>
<evidence type="ECO:0000313" key="3">
    <source>
        <dbReference type="Proteomes" id="UP000182321"/>
    </source>
</evidence>
<dbReference type="Pfam" id="PF13432">
    <property type="entry name" value="TPR_16"/>
    <property type="match status" value="3"/>
</dbReference>
<dbReference type="SUPFAM" id="SSF81901">
    <property type="entry name" value="HCP-like"/>
    <property type="match status" value="1"/>
</dbReference>
<accession>A0A1H7HUX6</accession>
<feature type="repeat" description="TPR" evidence="1">
    <location>
        <begin position="222"/>
        <end position="255"/>
    </location>
</feature>
<keyword evidence="3" id="KW-1185">Reference proteome</keyword>
<dbReference type="PROSITE" id="PS50005">
    <property type="entry name" value="TPR"/>
    <property type="match status" value="2"/>
</dbReference>
<organism evidence="2 3">
    <name type="scientific">Pseudobutyrivibrio ruminis</name>
    <dbReference type="NCBI Taxonomy" id="46206"/>
    <lineage>
        <taxon>Bacteria</taxon>
        <taxon>Bacillati</taxon>
        <taxon>Bacillota</taxon>
        <taxon>Clostridia</taxon>
        <taxon>Lachnospirales</taxon>
        <taxon>Lachnospiraceae</taxon>
        <taxon>Pseudobutyrivibrio</taxon>
    </lineage>
</organism>
<name>A0A1H7HUX6_9FIRM</name>
<evidence type="ECO:0000313" key="2">
    <source>
        <dbReference type="EMBL" id="SEK53392.1"/>
    </source>
</evidence>
<dbReference type="Pfam" id="PF13174">
    <property type="entry name" value="TPR_6"/>
    <property type="match status" value="1"/>
</dbReference>
<dbReference type="SUPFAM" id="SSF48452">
    <property type="entry name" value="TPR-like"/>
    <property type="match status" value="1"/>
</dbReference>
<dbReference type="PANTHER" id="PTHR44749:SF1">
    <property type="entry name" value="TETRATRICOPEPTIDE-LIKE HELICAL DOMAIN-CONTAINING PROTEIN"/>
    <property type="match status" value="1"/>
</dbReference>
<protein>
    <submittedName>
        <fullName evidence="2">Tetratricopeptide repeat-containing protein</fullName>
    </submittedName>
</protein>
<dbReference type="InterPro" id="IPR019734">
    <property type="entry name" value="TPR_rpt"/>
</dbReference>
<dbReference type="PANTHER" id="PTHR44749">
    <property type="entry name" value="SUPPRESSOR OF RPS4-RLD 1"/>
    <property type="match status" value="1"/>
</dbReference>